<evidence type="ECO:0000313" key="9">
    <source>
        <dbReference type="Proteomes" id="UP000325315"/>
    </source>
</evidence>
<dbReference type="InterPro" id="IPR044837">
    <property type="entry name" value="REM16-like"/>
</dbReference>
<sequence length="332" mass="38117">MKIKIEEEEEELFDDEGNDRLPISQLFQLLQQRQPISMENHIGTAMFRYPKIMETRFPHQENIHDCRQKASRKRPRDKNYNDHVVTGTKRVSEQDFAKSPVIERAEQVQANLSAEFPSFFKIMIPSVVCRGFWMSLPKEFCQLNLPNHDATVILVGETGKEYRINFLVQRKALSGGWKKSFLRAQENQSENGTLDVGSSEVEGIRFTKTVSIADAIRASEISTPRSGFVPWDNALNSFDFLGTDVGSLHKRVHHVLNHTFESKPELKLKYKEAKLERAYAEQETKSLESDLSGKKEEMQRLDAEIDALTVNAKRYELMFEAAANAPCKYIIT</sequence>
<evidence type="ECO:0000256" key="2">
    <source>
        <dbReference type="ARBA" id="ARBA00023015"/>
    </source>
</evidence>
<keyword evidence="4" id="KW-0804">Transcription</keyword>
<protein>
    <submittedName>
        <fullName evidence="8">B3 domain-containing protein isoform X1</fullName>
    </submittedName>
</protein>
<keyword evidence="3" id="KW-0238">DNA-binding</keyword>
<dbReference type="EMBL" id="SMMG02000002">
    <property type="protein sequence ID" value="KAA3482403.1"/>
    <property type="molecule type" value="Genomic_DNA"/>
</dbReference>
<feature type="coiled-coil region" evidence="6">
    <location>
        <begin position="270"/>
        <end position="318"/>
    </location>
</feature>
<evidence type="ECO:0000313" key="8">
    <source>
        <dbReference type="EMBL" id="KAA3482403.1"/>
    </source>
</evidence>
<dbReference type="AlphaFoldDB" id="A0A5B6WLX4"/>
<dbReference type="OrthoDB" id="1909330at2759"/>
<comment type="caution">
    <text evidence="8">The sequence shown here is derived from an EMBL/GenBank/DDBJ whole genome shotgun (WGS) entry which is preliminary data.</text>
</comment>
<dbReference type="Gene3D" id="2.40.330.10">
    <property type="entry name" value="DNA-binding pseudobarrel domain"/>
    <property type="match status" value="1"/>
</dbReference>
<keyword evidence="2" id="KW-0805">Transcription regulation</keyword>
<evidence type="ECO:0000256" key="1">
    <source>
        <dbReference type="ARBA" id="ARBA00004123"/>
    </source>
</evidence>
<comment type="subcellular location">
    <subcellularLocation>
        <location evidence="1">Nucleus</location>
    </subcellularLocation>
</comment>
<evidence type="ECO:0000256" key="6">
    <source>
        <dbReference type="SAM" id="Coils"/>
    </source>
</evidence>
<dbReference type="GO" id="GO:0005634">
    <property type="term" value="C:nucleus"/>
    <property type="evidence" value="ECO:0007669"/>
    <property type="project" value="UniProtKB-SubCell"/>
</dbReference>
<accession>A0A5B6WLX4</accession>
<dbReference type="Proteomes" id="UP000325315">
    <property type="component" value="Unassembled WGS sequence"/>
</dbReference>
<evidence type="ECO:0000256" key="3">
    <source>
        <dbReference type="ARBA" id="ARBA00023125"/>
    </source>
</evidence>
<evidence type="ECO:0000256" key="7">
    <source>
        <dbReference type="SAM" id="MobiDB-lite"/>
    </source>
</evidence>
<reference evidence="9" key="1">
    <citation type="journal article" date="2019" name="Plant Biotechnol. J.">
        <title>Genome sequencing of the Australian wild diploid species Gossypium australe highlights disease resistance and delayed gland morphogenesis.</title>
        <authorList>
            <person name="Cai Y."/>
            <person name="Cai X."/>
            <person name="Wang Q."/>
            <person name="Wang P."/>
            <person name="Zhang Y."/>
            <person name="Cai C."/>
            <person name="Xu Y."/>
            <person name="Wang K."/>
            <person name="Zhou Z."/>
            <person name="Wang C."/>
            <person name="Geng S."/>
            <person name="Li B."/>
            <person name="Dong Q."/>
            <person name="Hou Y."/>
            <person name="Wang H."/>
            <person name="Ai P."/>
            <person name="Liu Z."/>
            <person name="Yi F."/>
            <person name="Sun M."/>
            <person name="An G."/>
            <person name="Cheng J."/>
            <person name="Zhang Y."/>
            <person name="Shi Q."/>
            <person name="Xie Y."/>
            <person name="Shi X."/>
            <person name="Chang Y."/>
            <person name="Huang F."/>
            <person name="Chen Y."/>
            <person name="Hong S."/>
            <person name="Mi L."/>
            <person name="Sun Q."/>
            <person name="Zhang L."/>
            <person name="Zhou B."/>
            <person name="Peng R."/>
            <person name="Zhang X."/>
            <person name="Liu F."/>
        </authorList>
    </citation>
    <scope>NUCLEOTIDE SEQUENCE [LARGE SCALE GENOMIC DNA]</scope>
    <source>
        <strain evidence="9">cv. PA1801</strain>
    </source>
</reference>
<gene>
    <name evidence="8" type="ORF">EPI10_004649</name>
</gene>
<dbReference type="GO" id="GO:0003677">
    <property type="term" value="F:DNA binding"/>
    <property type="evidence" value="ECO:0007669"/>
    <property type="project" value="UniProtKB-KW"/>
</dbReference>
<evidence type="ECO:0000256" key="5">
    <source>
        <dbReference type="ARBA" id="ARBA00023242"/>
    </source>
</evidence>
<proteinExistence type="predicted"/>
<name>A0A5B6WLX4_9ROSI</name>
<keyword evidence="5" id="KW-0539">Nucleus</keyword>
<feature type="region of interest" description="Disordered" evidence="7">
    <location>
        <begin position="60"/>
        <end position="81"/>
    </location>
</feature>
<keyword evidence="9" id="KW-1185">Reference proteome</keyword>
<dbReference type="PANTHER" id="PTHR31391:SF101">
    <property type="entry name" value="B3 DOMAIN-CONTAINING PROTEIN OS01G0234100"/>
    <property type="match status" value="1"/>
</dbReference>
<dbReference type="PANTHER" id="PTHR31391">
    <property type="entry name" value="B3 DOMAIN-CONTAINING PROTEIN OS11G0197600-RELATED"/>
    <property type="match status" value="1"/>
</dbReference>
<dbReference type="CDD" id="cd10017">
    <property type="entry name" value="B3_DNA"/>
    <property type="match status" value="1"/>
</dbReference>
<keyword evidence="6" id="KW-0175">Coiled coil</keyword>
<dbReference type="InterPro" id="IPR015300">
    <property type="entry name" value="DNA-bd_pseudobarrel_sf"/>
</dbReference>
<dbReference type="SUPFAM" id="SSF101936">
    <property type="entry name" value="DNA-binding pseudobarrel domain"/>
    <property type="match status" value="1"/>
</dbReference>
<evidence type="ECO:0000256" key="4">
    <source>
        <dbReference type="ARBA" id="ARBA00023163"/>
    </source>
</evidence>
<dbReference type="InterPro" id="IPR003340">
    <property type="entry name" value="B3_DNA-bd"/>
</dbReference>
<organism evidence="8 9">
    <name type="scientific">Gossypium australe</name>
    <dbReference type="NCBI Taxonomy" id="47621"/>
    <lineage>
        <taxon>Eukaryota</taxon>
        <taxon>Viridiplantae</taxon>
        <taxon>Streptophyta</taxon>
        <taxon>Embryophyta</taxon>
        <taxon>Tracheophyta</taxon>
        <taxon>Spermatophyta</taxon>
        <taxon>Magnoliopsida</taxon>
        <taxon>eudicotyledons</taxon>
        <taxon>Gunneridae</taxon>
        <taxon>Pentapetalae</taxon>
        <taxon>rosids</taxon>
        <taxon>malvids</taxon>
        <taxon>Malvales</taxon>
        <taxon>Malvaceae</taxon>
        <taxon>Malvoideae</taxon>
        <taxon>Gossypium</taxon>
    </lineage>
</organism>